<accession>A0A7I8DIV1</accession>
<reference evidence="1 2" key="1">
    <citation type="submission" date="2020-08" db="EMBL/GenBank/DDBJ databases">
        <title>Draft genome sequencing of an Anaerocolumna strain isolated from anoxic soil subjected to BSD treatment.</title>
        <authorList>
            <person name="Uek A."/>
            <person name="Tonouchi A."/>
        </authorList>
    </citation>
    <scope>NUCLEOTIDE SEQUENCE [LARGE SCALE GENOMIC DNA]</scope>
    <source>
        <strain evidence="1 2">CTTW</strain>
    </source>
</reference>
<gene>
    <name evidence="1" type="ORF">bsdcttw_14240</name>
</gene>
<sequence length="145" mass="16301">MFCTVSRMNSNALLRLIGAAGNEKVLIDTLVKDLGIKTFLENTDSIVLSIKTKRAIEWLNNILVHKGNLLESISGLTEIPVKFLPHSKESAAELLIIAEHPELLDVDARQFFKLLCLKEVIKDFEEEQDYAAENDGQDMGYNQEP</sequence>
<evidence type="ECO:0000313" key="1">
    <source>
        <dbReference type="EMBL" id="BCJ98383.1"/>
    </source>
</evidence>
<reference evidence="1 2" key="2">
    <citation type="submission" date="2020-08" db="EMBL/GenBank/DDBJ databases">
        <authorList>
            <person name="Ueki A."/>
            <person name="Tonouchi A."/>
        </authorList>
    </citation>
    <scope>NUCLEOTIDE SEQUENCE [LARGE SCALE GENOMIC DNA]</scope>
    <source>
        <strain evidence="1 2">CTTW</strain>
    </source>
</reference>
<keyword evidence="2" id="KW-1185">Reference proteome</keyword>
<dbReference type="KEGG" id="acht:bsdcttw_14240"/>
<dbReference type="EMBL" id="AP023368">
    <property type="protein sequence ID" value="BCJ98383.1"/>
    <property type="molecule type" value="Genomic_DNA"/>
</dbReference>
<name>A0A7I8DIV1_9FIRM</name>
<organism evidence="1 2">
    <name type="scientific">Anaerocolumna chitinilytica</name>
    <dbReference type="NCBI Taxonomy" id="1727145"/>
    <lineage>
        <taxon>Bacteria</taxon>
        <taxon>Bacillati</taxon>
        <taxon>Bacillota</taxon>
        <taxon>Clostridia</taxon>
        <taxon>Lachnospirales</taxon>
        <taxon>Lachnospiraceae</taxon>
        <taxon>Anaerocolumna</taxon>
    </lineage>
</organism>
<dbReference type="AlphaFoldDB" id="A0A7I8DIV1"/>
<protein>
    <submittedName>
        <fullName evidence="1">Uncharacterized protein</fullName>
    </submittedName>
</protein>
<proteinExistence type="predicted"/>
<evidence type="ECO:0000313" key="2">
    <source>
        <dbReference type="Proteomes" id="UP000515703"/>
    </source>
</evidence>
<dbReference type="Proteomes" id="UP000515703">
    <property type="component" value="Chromosome"/>
</dbReference>